<protein>
    <submittedName>
        <fullName evidence="2">Uncharacterized protein</fullName>
    </submittedName>
</protein>
<gene>
    <name evidence="2" type="ORF">AVDCRST_MAG10-14</name>
</gene>
<sequence>MATDELEERRRQRRAAVRAPAAHVRVILPHTDGEVTKALSDLEEVMLAANEPSYAPEDDTGLGVGPEALHAVGRLASYVASVERVEPAVQPVAPDGRFELVPLHYVLVGRDDLARIGGAADLVVKAVRQGIGDDELLAAVDGHGGDIDELALRLERLVHLLGLPGELQVDSDIDALAAMEGTASTWTARDRPPTGAYPSAGLAGPAESWERRVVLSEAQFAAYQRLAERIMDVWHPGDPLGRFLFSGPPSI</sequence>
<name>A0A6J4GZZ5_9ACTN</name>
<dbReference type="AlphaFoldDB" id="A0A6J4GZZ5"/>
<reference evidence="2" key="1">
    <citation type="submission" date="2020-02" db="EMBL/GenBank/DDBJ databases">
        <authorList>
            <person name="Meier V. D."/>
        </authorList>
    </citation>
    <scope>NUCLEOTIDE SEQUENCE</scope>
    <source>
        <strain evidence="2">AVDCRST_MAG10</strain>
    </source>
</reference>
<accession>A0A6J4GZZ5</accession>
<dbReference type="EMBL" id="CADCTB010000002">
    <property type="protein sequence ID" value="CAA9209246.1"/>
    <property type="molecule type" value="Genomic_DNA"/>
</dbReference>
<organism evidence="2">
    <name type="scientific">uncultured Acidimicrobiales bacterium</name>
    <dbReference type="NCBI Taxonomy" id="310071"/>
    <lineage>
        <taxon>Bacteria</taxon>
        <taxon>Bacillati</taxon>
        <taxon>Actinomycetota</taxon>
        <taxon>Acidimicrobiia</taxon>
        <taxon>Acidimicrobiales</taxon>
        <taxon>environmental samples</taxon>
    </lineage>
</organism>
<evidence type="ECO:0000256" key="1">
    <source>
        <dbReference type="SAM" id="MobiDB-lite"/>
    </source>
</evidence>
<evidence type="ECO:0000313" key="2">
    <source>
        <dbReference type="EMBL" id="CAA9209246.1"/>
    </source>
</evidence>
<proteinExistence type="predicted"/>
<feature type="region of interest" description="Disordered" evidence="1">
    <location>
        <begin position="184"/>
        <end position="203"/>
    </location>
</feature>